<dbReference type="Proteomes" id="UP001165121">
    <property type="component" value="Unassembled WGS sequence"/>
</dbReference>
<proteinExistence type="predicted"/>
<dbReference type="OrthoDB" id="413361at2759"/>
<reference evidence="1" key="1">
    <citation type="submission" date="2023-04" db="EMBL/GenBank/DDBJ databases">
        <title>Phytophthora fragariaefolia NBRC 109709.</title>
        <authorList>
            <person name="Ichikawa N."/>
            <person name="Sato H."/>
            <person name="Tonouchi N."/>
        </authorList>
    </citation>
    <scope>NUCLEOTIDE SEQUENCE</scope>
    <source>
        <strain evidence="1">NBRC 109709</strain>
    </source>
</reference>
<dbReference type="EMBL" id="BSXT01008001">
    <property type="protein sequence ID" value="GMF64440.1"/>
    <property type="molecule type" value="Genomic_DNA"/>
</dbReference>
<evidence type="ECO:0000313" key="2">
    <source>
        <dbReference type="Proteomes" id="UP001165121"/>
    </source>
</evidence>
<accession>A0A9W6YGD6</accession>
<comment type="caution">
    <text evidence="1">The sequence shown here is derived from an EMBL/GenBank/DDBJ whole genome shotgun (WGS) entry which is preliminary data.</text>
</comment>
<protein>
    <submittedName>
        <fullName evidence="1">Unnamed protein product</fullName>
    </submittedName>
</protein>
<organism evidence="1 2">
    <name type="scientific">Phytophthora fragariaefolia</name>
    <dbReference type="NCBI Taxonomy" id="1490495"/>
    <lineage>
        <taxon>Eukaryota</taxon>
        <taxon>Sar</taxon>
        <taxon>Stramenopiles</taxon>
        <taxon>Oomycota</taxon>
        <taxon>Peronosporomycetes</taxon>
        <taxon>Peronosporales</taxon>
        <taxon>Peronosporaceae</taxon>
        <taxon>Phytophthora</taxon>
    </lineage>
</organism>
<name>A0A9W6YGD6_9STRA</name>
<evidence type="ECO:0000313" key="1">
    <source>
        <dbReference type="EMBL" id="GMF64440.1"/>
    </source>
</evidence>
<dbReference type="AlphaFoldDB" id="A0A9W6YGD6"/>
<gene>
    <name evidence="1" type="ORF">Pfra01_002818100</name>
</gene>
<keyword evidence="2" id="KW-1185">Reference proteome</keyword>
<sequence length="115" mass="12686">MCVQSNYSSNQRVVVLDRFGLTGSGTSRLVQCTMDRLPCNSHQAIKPFQSTYSSNQRVVVLDRFGLTGSGTSRLVQCAMDRLPCNSAEMHIALKKSKKIVASADLIDGLYKRKVT</sequence>